<name>A0ABY7G3B4_MYAAR</name>
<feature type="compositionally biased region" description="Basic and acidic residues" evidence="1">
    <location>
        <begin position="1"/>
        <end position="10"/>
    </location>
</feature>
<sequence>MSDIHSEGTMRKKHHARLEGLCGHTGPIRPSVHRDGT</sequence>
<dbReference type="EMBL" id="CP111026">
    <property type="protein sequence ID" value="WAR28925.1"/>
    <property type="molecule type" value="Genomic_DNA"/>
</dbReference>
<protein>
    <submittedName>
        <fullName evidence="2">Uncharacterized protein</fullName>
    </submittedName>
</protein>
<evidence type="ECO:0000256" key="1">
    <source>
        <dbReference type="SAM" id="MobiDB-lite"/>
    </source>
</evidence>
<organism evidence="2 3">
    <name type="scientific">Mya arenaria</name>
    <name type="common">Soft-shell clam</name>
    <dbReference type="NCBI Taxonomy" id="6604"/>
    <lineage>
        <taxon>Eukaryota</taxon>
        <taxon>Metazoa</taxon>
        <taxon>Spiralia</taxon>
        <taxon>Lophotrochozoa</taxon>
        <taxon>Mollusca</taxon>
        <taxon>Bivalvia</taxon>
        <taxon>Autobranchia</taxon>
        <taxon>Heteroconchia</taxon>
        <taxon>Euheterodonta</taxon>
        <taxon>Imparidentia</taxon>
        <taxon>Neoheterodontei</taxon>
        <taxon>Myida</taxon>
        <taxon>Myoidea</taxon>
        <taxon>Myidae</taxon>
        <taxon>Mya</taxon>
    </lineage>
</organism>
<reference evidence="2" key="1">
    <citation type="submission" date="2022-11" db="EMBL/GenBank/DDBJ databases">
        <title>Centuries of genome instability and evolution in soft-shell clam transmissible cancer (bioRxiv).</title>
        <authorList>
            <person name="Hart S.F.M."/>
            <person name="Yonemitsu M.A."/>
            <person name="Giersch R.M."/>
            <person name="Beal B.F."/>
            <person name="Arriagada G."/>
            <person name="Davis B.W."/>
            <person name="Ostrander E.A."/>
            <person name="Goff S.P."/>
            <person name="Metzger M.J."/>
        </authorList>
    </citation>
    <scope>NUCLEOTIDE SEQUENCE</scope>
    <source>
        <strain evidence="2">MELC-2E11</strain>
        <tissue evidence="2">Siphon/mantle</tissue>
    </source>
</reference>
<dbReference type="Proteomes" id="UP001164746">
    <property type="component" value="Chromosome 15"/>
</dbReference>
<proteinExistence type="predicted"/>
<evidence type="ECO:0000313" key="2">
    <source>
        <dbReference type="EMBL" id="WAR28925.1"/>
    </source>
</evidence>
<gene>
    <name evidence="2" type="ORF">MAR_014629</name>
</gene>
<feature type="region of interest" description="Disordered" evidence="1">
    <location>
        <begin position="1"/>
        <end position="37"/>
    </location>
</feature>
<evidence type="ECO:0000313" key="3">
    <source>
        <dbReference type="Proteomes" id="UP001164746"/>
    </source>
</evidence>
<keyword evidence="3" id="KW-1185">Reference proteome</keyword>
<accession>A0ABY7G3B4</accession>